<dbReference type="EMBL" id="OV651814">
    <property type="protein sequence ID" value="CAH1106475.1"/>
    <property type="molecule type" value="Genomic_DNA"/>
</dbReference>
<proteinExistence type="predicted"/>
<evidence type="ECO:0000256" key="1">
    <source>
        <dbReference type="SAM" id="MobiDB-lite"/>
    </source>
</evidence>
<accession>A0A9P0GE47</accession>
<dbReference type="Proteomes" id="UP001153636">
    <property type="component" value="Chromosome 2"/>
</dbReference>
<protein>
    <recommendedName>
        <fullName evidence="4">Myb-like domain-containing protein</fullName>
    </recommendedName>
</protein>
<feature type="region of interest" description="Disordered" evidence="1">
    <location>
        <begin position="53"/>
        <end position="73"/>
    </location>
</feature>
<evidence type="ECO:0008006" key="4">
    <source>
        <dbReference type="Google" id="ProtNLM"/>
    </source>
</evidence>
<evidence type="ECO:0000313" key="3">
    <source>
        <dbReference type="Proteomes" id="UP001153636"/>
    </source>
</evidence>
<gene>
    <name evidence="2" type="ORF">PSYICH_LOCUS6509</name>
</gene>
<reference evidence="2" key="1">
    <citation type="submission" date="2022-01" db="EMBL/GenBank/DDBJ databases">
        <authorList>
            <person name="King R."/>
        </authorList>
    </citation>
    <scope>NUCLEOTIDE SEQUENCE</scope>
</reference>
<dbReference type="OrthoDB" id="6771731at2759"/>
<keyword evidence="3" id="KW-1185">Reference proteome</keyword>
<evidence type="ECO:0000313" key="2">
    <source>
        <dbReference type="EMBL" id="CAH1106475.1"/>
    </source>
</evidence>
<feature type="region of interest" description="Disordered" evidence="1">
    <location>
        <begin position="204"/>
        <end position="240"/>
    </location>
</feature>
<feature type="compositionally biased region" description="Basic and acidic residues" evidence="1">
    <location>
        <begin position="54"/>
        <end position="68"/>
    </location>
</feature>
<organism evidence="2 3">
    <name type="scientific">Psylliodes chrysocephalus</name>
    <dbReference type="NCBI Taxonomy" id="3402493"/>
    <lineage>
        <taxon>Eukaryota</taxon>
        <taxon>Metazoa</taxon>
        <taxon>Ecdysozoa</taxon>
        <taxon>Arthropoda</taxon>
        <taxon>Hexapoda</taxon>
        <taxon>Insecta</taxon>
        <taxon>Pterygota</taxon>
        <taxon>Neoptera</taxon>
        <taxon>Endopterygota</taxon>
        <taxon>Coleoptera</taxon>
        <taxon>Polyphaga</taxon>
        <taxon>Cucujiformia</taxon>
        <taxon>Chrysomeloidea</taxon>
        <taxon>Chrysomelidae</taxon>
        <taxon>Galerucinae</taxon>
        <taxon>Alticini</taxon>
        <taxon>Psylliodes</taxon>
    </lineage>
</organism>
<dbReference type="AlphaFoldDB" id="A0A9P0GE47"/>
<sequence>MSIIFKDFIYDENKCPLAVETGKILCSVIDCDGEEKMKALDRKLLVESNILPNEKPELSEEQTEEKNSNEWSESMTRTVLDKYDEYIGDVGPMKKFRTKKRMWEFMAEELNNMFENNKTAQQVENRFKTVLKRKKNATVNNHQSGSKRTKIEFEEELNKIASKDDSIEPEILKDQNSTIQVHKDIIKAENKKSVSLTDVFNKAQEAKLKQRDQQHKEREDNKERRHQEKLQLLKDLFKNS</sequence>
<name>A0A9P0GE47_9CUCU</name>